<gene>
    <name evidence="2" type="ORF">V8G57_20165</name>
</gene>
<feature type="transmembrane region" description="Helical" evidence="1">
    <location>
        <begin position="261"/>
        <end position="280"/>
    </location>
</feature>
<comment type="caution">
    <text evidence="2">The sequence shown here is derived from an EMBL/GenBank/DDBJ whole genome shotgun (WGS) entry which is preliminary data.</text>
</comment>
<dbReference type="EMBL" id="JBANDC010000016">
    <property type="protein sequence ID" value="MEM4989714.1"/>
    <property type="molecule type" value="Genomic_DNA"/>
</dbReference>
<evidence type="ECO:0000313" key="3">
    <source>
        <dbReference type="Proteomes" id="UP001495910"/>
    </source>
</evidence>
<feature type="transmembrane region" description="Helical" evidence="1">
    <location>
        <begin position="125"/>
        <end position="143"/>
    </location>
</feature>
<keyword evidence="1" id="KW-0472">Membrane</keyword>
<feature type="transmembrane region" description="Helical" evidence="1">
    <location>
        <begin position="68"/>
        <end position="94"/>
    </location>
</feature>
<feature type="transmembrane region" description="Helical" evidence="1">
    <location>
        <begin position="155"/>
        <end position="180"/>
    </location>
</feature>
<dbReference type="Proteomes" id="UP001495910">
    <property type="component" value="Unassembled WGS sequence"/>
</dbReference>
<feature type="transmembrane region" description="Helical" evidence="1">
    <location>
        <begin position="12"/>
        <end position="31"/>
    </location>
</feature>
<accession>A0ABU9Q0C6</accession>
<name>A0ABU9Q0C6_9BURK</name>
<evidence type="ECO:0008006" key="4">
    <source>
        <dbReference type="Google" id="ProtNLM"/>
    </source>
</evidence>
<proteinExistence type="predicted"/>
<sequence length="350" mass="40106">MRSLFDKRIAPDIRLICGILMLVLTALIYMYQRAFLPSYFFTDETTIIDLMKYTDLSLAEQNSFVSTAVIFSFLGSAWSQVLLLVATCSVIFYISRKSLRLVDLAFACVLMLSFTLFNLKLSKEIIVILLNLLVCYVCTWRISNHGKTALVIAIYLLYAWQFRIYYVLIAAIMVVMHIVFSTRGKLRAVIVLGIMAACLVLPGDFWNQLQQARDIINMEREGLSDSKTIFSNVLTPNGIMTAFPNAGFAALRFYFAPIFSLRVQEIFLSFTLWLLTFLMFRRHNHKHPLFLLLVANFAIQTFFEPDLGSFFRHLTAYAFCVFGIDYLQPGRILLHHPAAAPAPAHFYRET</sequence>
<protein>
    <recommendedName>
        <fullName evidence="4">Glycosyltransferase RgtA/B/C/D-like domain-containing protein</fullName>
    </recommendedName>
</protein>
<keyword evidence="1" id="KW-0812">Transmembrane</keyword>
<feature type="transmembrane region" description="Helical" evidence="1">
    <location>
        <begin position="228"/>
        <end position="255"/>
    </location>
</feature>
<feature type="transmembrane region" description="Helical" evidence="1">
    <location>
        <begin position="101"/>
        <end position="119"/>
    </location>
</feature>
<keyword evidence="1" id="KW-1133">Transmembrane helix</keyword>
<evidence type="ECO:0000313" key="2">
    <source>
        <dbReference type="EMBL" id="MEM4989714.1"/>
    </source>
</evidence>
<reference evidence="2 3" key="1">
    <citation type="submission" date="2024-02" db="EMBL/GenBank/DDBJ databases">
        <title>Draft genome sequence of Collimonas sp. strain H4R21, an effective mineral-weathering bacterial strain isolated from the beech rhizosphere.</title>
        <authorList>
            <person name="Morin E."/>
            <person name="Uroz S."/>
            <person name="Leveau J.H.J."/>
            <person name="Kumar R."/>
            <person name="Rey M.W."/>
            <person name="Pham J."/>
        </authorList>
    </citation>
    <scope>NUCLEOTIDE SEQUENCE [LARGE SCALE GENOMIC DNA]</scope>
    <source>
        <strain evidence="2 3">H4R21</strain>
    </source>
</reference>
<organism evidence="2 3">
    <name type="scientific">Collimonas rhizosphaerae</name>
    <dbReference type="NCBI Taxonomy" id="3126357"/>
    <lineage>
        <taxon>Bacteria</taxon>
        <taxon>Pseudomonadati</taxon>
        <taxon>Pseudomonadota</taxon>
        <taxon>Betaproteobacteria</taxon>
        <taxon>Burkholderiales</taxon>
        <taxon>Oxalobacteraceae</taxon>
        <taxon>Collimonas</taxon>
    </lineage>
</organism>
<keyword evidence="3" id="KW-1185">Reference proteome</keyword>
<evidence type="ECO:0000256" key="1">
    <source>
        <dbReference type="SAM" id="Phobius"/>
    </source>
</evidence>
<feature type="transmembrane region" description="Helical" evidence="1">
    <location>
        <begin position="186"/>
        <end position="207"/>
    </location>
</feature>
<dbReference type="RefSeq" id="WP_092392548.1">
    <property type="nucleotide sequence ID" value="NZ_JBANDC010000016.1"/>
</dbReference>